<dbReference type="KEGG" id="phe:Phep_3760"/>
<dbReference type="eggNOG" id="COG1082">
    <property type="taxonomic scope" value="Bacteria"/>
</dbReference>
<dbReference type="InterPro" id="IPR013022">
    <property type="entry name" value="Xyl_isomerase-like_TIM-brl"/>
</dbReference>
<dbReference type="RefSeq" id="WP_015809560.1">
    <property type="nucleotide sequence ID" value="NC_013061.1"/>
</dbReference>
<evidence type="ECO:0000256" key="1">
    <source>
        <dbReference type="ARBA" id="ARBA00023235"/>
    </source>
</evidence>
<dbReference type="EMBL" id="CP001681">
    <property type="protein sequence ID" value="ACU05951.1"/>
    <property type="molecule type" value="Genomic_DNA"/>
</dbReference>
<dbReference type="InterPro" id="IPR050417">
    <property type="entry name" value="Sugar_Epim/Isomerase"/>
</dbReference>
<dbReference type="GO" id="GO:0016853">
    <property type="term" value="F:isomerase activity"/>
    <property type="evidence" value="ECO:0007669"/>
    <property type="project" value="UniProtKB-KW"/>
</dbReference>
<dbReference type="Pfam" id="PF01261">
    <property type="entry name" value="AP_endonuc_2"/>
    <property type="match status" value="1"/>
</dbReference>
<dbReference type="Proteomes" id="UP000000852">
    <property type="component" value="Chromosome"/>
</dbReference>
<evidence type="ECO:0000313" key="4">
    <source>
        <dbReference type="Proteomes" id="UP000000852"/>
    </source>
</evidence>
<keyword evidence="1 3" id="KW-0413">Isomerase</keyword>
<dbReference type="PANTHER" id="PTHR43489">
    <property type="entry name" value="ISOMERASE"/>
    <property type="match status" value="1"/>
</dbReference>
<dbReference type="HOGENOM" id="CLU_050006_8_2_10"/>
<evidence type="ECO:0000259" key="2">
    <source>
        <dbReference type="Pfam" id="PF01261"/>
    </source>
</evidence>
<dbReference type="SUPFAM" id="SSF51658">
    <property type="entry name" value="Xylose isomerase-like"/>
    <property type="match status" value="1"/>
</dbReference>
<reference evidence="3 4" key="1">
    <citation type="journal article" date="2009" name="Stand. Genomic Sci.">
        <title>Complete genome sequence of Pedobacter heparinus type strain (HIM 762-3).</title>
        <authorList>
            <person name="Han C."/>
            <person name="Spring S."/>
            <person name="Lapidus A."/>
            <person name="Del Rio T.G."/>
            <person name="Tice H."/>
            <person name="Copeland A."/>
            <person name="Cheng J.F."/>
            <person name="Lucas S."/>
            <person name="Chen F."/>
            <person name="Nolan M."/>
            <person name="Bruce D."/>
            <person name="Goodwin L."/>
            <person name="Pitluck S."/>
            <person name="Ivanova N."/>
            <person name="Mavromatis K."/>
            <person name="Mikhailova N."/>
            <person name="Pati A."/>
            <person name="Chen A."/>
            <person name="Palaniappan K."/>
            <person name="Land M."/>
            <person name="Hauser L."/>
            <person name="Chang Y.J."/>
            <person name="Jeffries C.C."/>
            <person name="Saunders E."/>
            <person name="Chertkov O."/>
            <person name="Brettin T."/>
            <person name="Goker M."/>
            <person name="Rohde M."/>
            <person name="Bristow J."/>
            <person name="Eisen J.A."/>
            <person name="Markowitz V."/>
            <person name="Hugenholtz P."/>
            <person name="Kyrpides N.C."/>
            <person name="Klenk H.P."/>
            <person name="Detter J.C."/>
        </authorList>
    </citation>
    <scope>NUCLEOTIDE SEQUENCE [LARGE SCALE GENOMIC DNA]</scope>
    <source>
        <strain evidence="4">ATCC 13125 / DSM 2366 / CIP 104194 / JCM 7457 / NBRC 12017 / NCIMB 9290 / NRRL B-14731 / HIM 762-3</strain>
    </source>
</reference>
<name>C6XUU3_PEDHD</name>
<dbReference type="InterPro" id="IPR036237">
    <property type="entry name" value="Xyl_isomerase-like_sf"/>
</dbReference>
<protein>
    <submittedName>
        <fullName evidence="3">Xylose isomerase domain protein TIM barrel</fullName>
    </submittedName>
</protein>
<keyword evidence="4" id="KW-1185">Reference proteome</keyword>
<feature type="domain" description="Xylose isomerase-like TIM barrel" evidence="2">
    <location>
        <begin position="25"/>
        <end position="266"/>
    </location>
</feature>
<dbReference type="STRING" id="485917.Phep_3760"/>
<sequence length="288" mass="32062">MIKFGASMLSWITTWTPENSIYAIEKTADCGFDILEISLPASLNLDVQMVKKQLSAHGIEGRYSLILPKNCHLPQYPDQALSLLNKAIDLVVEMEGRFLGGVLHSAIGAFTGSPCTEDERAVIRDVFIAVCRYAEKNGVMLGLEPINRYESYVITAAQEVLDLAIEVQSPALGLMLDTFHMNIEESNFYDPVVLAGNRLKYVHMTESNRGMLGEGNVHWDDFFRGLAQINYTGDLVLENFSSQVSGMSGMTSLWRPSKYDAAALAKGSLHFMKQKAQQWGLNTRFISH</sequence>
<accession>C6XUU3</accession>
<dbReference type="PANTHER" id="PTHR43489:SF7">
    <property type="entry name" value="3-DEHYDRO-D-GULOSIDE 4-EPIMERASE-RELATED"/>
    <property type="match status" value="1"/>
</dbReference>
<dbReference type="OrthoDB" id="9801426at2"/>
<dbReference type="AlphaFoldDB" id="C6XUU3"/>
<dbReference type="Gene3D" id="3.20.20.150">
    <property type="entry name" value="Divalent-metal-dependent TIM barrel enzymes"/>
    <property type="match status" value="1"/>
</dbReference>
<organism evidence="3 4">
    <name type="scientific">Pedobacter heparinus (strain ATCC 13125 / DSM 2366 / CIP 104194 / JCM 7457 / NBRC 12017 / NCIMB 9290 / NRRL B-14731 / HIM 762-3)</name>
    <dbReference type="NCBI Taxonomy" id="485917"/>
    <lineage>
        <taxon>Bacteria</taxon>
        <taxon>Pseudomonadati</taxon>
        <taxon>Bacteroidota</taxon>
        <taxon>Sphingobacteriia</taxon>
        <taxon>Sphingobacteriales</taxon>
        <taxon>Sphingobacteriaceae</taxon>
        <taxon>Pedobacter</taxon>
    </lineage>
</organism>
<evidence type="ECO:0000313" key="3">
    <source>
        <dbReference type="EMBL" id="ACU05951.1"/>
    </source>
</evidence>
<proteinExistence type="predicted"/>
<gene>
    <name evidence="3" type="ordered locus">Phep_3760</name>
</gene>